<protein>
    <submittedName>
        <fullName evidence="1">Uncharacterized protein</fullName>
    </submittedName>
</protein>
<dbReference type="RefSeq" id="WP_091142961.1">
    <property type="nucleotide sequence ID" value="NZ_FNAI01000001.1"/>
</dbReference>
<name>A0A1G6TFY9_9SPHI</name>
<organism evidence="1 2">
    <name type="scientific">Mucilaginibacter pineti</name>
    <dbReference type="NCBI Taxonomy" id="1391627"/>
    <lineage>
        <taxon>Bacteria</taxon>
        <taxon>Pseudomonadati</taxon>
        <taxon>Bacteroidota</taxon>
        <taxon>Sphingobacteriia</taxon>
        <taxon>Sphingobacteriales</taxon>
        <taxon>Sphingobacteriaceae</taxon>
        <taxon>Mucilaginibacter</taxon>
    </lineage>
</organism>
<dbReference type="EMBL" id="FNAI01000001">
    <property type="protein sequence ID" value="SDD27347.1"/>
    <property type="molecule type" value="Genomic_DNA"/>
</dbReference>
<dbReference type="OrthoDB" id="797086at2"/>
<proteinExistence type="predicted"/>
<evidence type="ECO:0000313" key="1">
    <source>
        <dbReference type="EMBL" id="SDD27347.1"/>
    </source>
</evidence>
<reference evidence="1 2" key="1">
    <citation type="submission" date="2016-10" db="EMBL/GenBank/DDBJ databases">
        <authorList>
            <person name="de Groot N.N."/>
        </authorList>
    </citation>
    <scope>NUCLEOTIDE SEQUENCE [LARGE SCALE GENOMIC DNA]</scope>
    <source>
        <strain evidence="1 2">47C3B</strain>
    </source>
</reference>
<accession>A0A1G6TFY9</accession>
<dbReference type="AlphaFoldDB" id="A0A1G6TFY9"/>
<gene>
    <name evidence="1" type="ORF">SAMN05216464_101268</name>
</gene>
<keyword evidence="2" id="KW-1185">Reference proteome</keyword>
<dbReference type="STRING" id="1391627.SAMN05216464_101268"/>
<evidence type="ECO:0000313" key="2">
    <source>
        <dbReference type="Proteomes" id="UP000199072"/>
    </source>
</evidence>
<sequence>MDSPDQSFFDEYKPLHVPHEYKSGACSRENIIFALAQLGQATAAEVATKLSALEPGTSPSVHQKNSEDVLSYLFDKGLIKAINKNGELSYNLSKIEVQNSGKADSLF</sequence>
<dbReference type="Proteomes" id="UP000199072">
    <property type="component" value="Unassembled WGS sequence"/>
</dbReference>